<dbReference type="InParanoid" id="A0A0U5CSH0"/>
<dbReference type="STRING" id="389348.PNK_2384"/>
<reference evidence="4" key="1">
    <citation type="submission" date="2015-09" db="EMBL/GenBank/DDBJ databases">
        <authorList>
            <person name="Bertelli C."/>
        </authorList>
    </citation>
    <scope>NUCLEOTIDE SEQUENCE [LARGE SCALE GENOMIC DNA]</scope>
    <source>
        <strain evidence="4">KNic</strain>
    </source>
</reference>
<sequence>MDKEEGIGRGPEASTKKINAKTIVQKDLISCESANKFLTLLDENAESFTFQTFADKKLEGSYDSLAKIFHGSLEDNFDKLVDLQLQGAGVFVTINQTNGKGRTSDHINKVRACFVDLDGSPLDPILRAPVDPHIIIESSPGRFHAYWLIEDLALENFRFIQECLAKQYNGDKAVIDLPRVMRLPGFFHQKKDPFLTKIFQESGALPISGSLFLDKMGIDLSHRKQREHKSQVQFENNLVLQALNDRKMIKEQKSNPQGCYIITCPWENQHTSIDKGTCYYEPGSNGFFSHGFKCFHSHCKNQTTLDLLKYLEISNSPEIEPIPLNRHLASFQPFPVDALGATLEEAVKVAMKIIQAPDAICAQSFLSAANLAVMPHRDVLIDGRIIPLSEFFVTIAETGDRKTGIDRVALKPIVEWEKMHYASFRAECIQYENEMKIWEKQRKDKIEKINDSSCLQDELRKLGIPKQPPLEPVFLCGEPTLEGITKLFQKGQPALGLFSDEGGKFLGGFSMGKENILKTAAGLSSLWDGSSIDRVRSGDGSSKLFGRRLALHLMIQPVLLPTLINSDLLLGQGLISRLLISFPETLAGTRLYREENIYEQPEIIKFYDKMNSILDRKLPVGEPPYPQNELNPPLLRLTLEAKHAWIDFHNSVESKLGKGQDYRFIKGFACKAAEHALRLGATLQLLEDIESQYLTESYLKKGIRLTEFYLNEALRICGYAYDNPELRQAHELLEWLLNKLAEGHERHVPLSFVVQYGPPALRNAEKARQFMRILEKHRYLFFTPNTLINGKMCREVWWVRPIDPEIK</sequence>
<dbReference type="InterPro" id="IPR039459">
    <property type="entry name" value="RepB-like_DNA_primase_dom"/>
</dbReference>
<dbReference type="Pfam" id="PF13148">
    <property type="entry name" value="DUF3987"/>
    <property type="match status" value="1"/>
</dbReference>
<evidence type="ECO:0000259" key="2">
    <source>
        <dbReference type="Pfam" id="PF16793"/>
    </source>
</evidence>
<proteinExistence type="predicted"/>
<feature type="coiled-coil region" evidence="1">
    <location>
        <begin position="421"/>
        <end position="448"/>
    </location>
</feature>
<name>A0A0U5CSH0_9BACT</name>
<gene>
    <name evidence="3" type="ORF">PNK_2384</name>
</gene>
<organism evidence="3 4">
    <name type="scientific">Candidatus Protochlamydia naegleriophila</name>
    <dbReference type="NCBI Taxonomy" id="389348"/>
    <lineage>
        <taxon>Bacteria</taxon>
        <taxon>Pseudomonadati</taxon>
        <taxon>Chlamydiota</taxon>
        <taxon>Chlamydiia</taxon>
        <taxon>Parachlamydiales</taxon>
        <taxon>Parachlamydiaceae</taxon>
        <taxon>Candidatus Protochlamydia</taxon>
    </lineage>
</organism>
<dbReference type="KEGG" id="pnl:PNK_2384"/>
<evidence type="ECO:0000256" key="1">
    <source>
        <dbReference type="SAM" id="Coils"/>
    </source>
</evidence>
<dbReference type="EMBL" id="LN879502">
    <property type="protein sequence ID" value="CUI17980.1"/>
    <property type="molecule type" value="Genomic_DNA"/>
</dbReference>
<keyword evidence="4" id="KW-1185">Reference proteome</keyword>
<dbReference type="Gene3D" id="3.30.70.1790">
    <property type="entry name" value="RepB DNA-primase, N-terminal domain"/>
    <property type="match status" value="1"/>
</dbReference>
<evidence type="ECO:0000313" key="3">
    <source>
        <dbReference type="EMBL" id="CUI17980.1"/>
    </source>
</evidence>
<dbReference type="InterPro" id="IPR025048">
    <property type="entry name" value="DUF3987"/>
</dbReference>
<dbReference type="PATRIC" id="fig|389348.3.peg.2675"/>
<feature type="domain" description="RepB-like DNA primase" evidence="2">
    <location>
        <begin position="122"/>
        <end position="192"/>
    </location>
</feature>
<protein>
    <recommendedName>
        <fullName evidence="2">RepB-like DNA primase domain-containing protein</fullName>
    </recommendedName>
</protein>
<dbReference type="RefSeq" id="WP_059062224.1">
    <property type="nucleotide sequence ID" value="NZ_LN879502.1"/>
</dbReference>
<evidence type="ECO:0000313" key="4">
    <source>
        <dbReference type="Proteomes" id="UP000069902"/>
    </source>
</evidence>
<dbReference type="Proteomes" id="UP000069902">
    <property type="component" value="Chromosome cPNK"/>
</dbReference>
<dbReference type="FunCoup" id="A0A0U5CSH0">
    <property type="interactions" value="10"/>
</dbReference>
<dbReference type="Pfam" id="PF16793">
    <property type="entry name" value="RepB_primase"/>
    <property type="match status" value="1"/>
</dbReference>
<dbReference type="AlphaFoldDB" id="A0A0U5CSH0"/>
<accession>A0A0U5CSH0</accession>
<keyword evidence="1" id="KW-0175">Coiled coil</keyword>